<dbReference type="SUPFAM" id="SSF50129">
    <property type="entry name" value="GroES-like"/>
    <property type="match status" value="2"/>
</dbReference>
<evidence type="ECO:0000256" key="4">
    <source>
        <dbReference type="ARBA" id="ARBA00073031"/>
    </source>
</evidence>
<organism evidence="7 8">
    <name type="scientific">Vitrella brassicaformis (strain CCMP3155)</name>
    <dbReference type="NCBI Taxonomy" id="1169540"/>
    <lineage>
        <taxon>Eukaryota</taxon>
        <taxon>Sar</taxon>
        <taxon>Alveolata</taxon>
        <taxon>Colpodellida</taxon>
        <taxon>Vitrellaceae</taxon>
        <taxon>Vitrella</taxon>
    </lineage>
</organism>
<dbReference type="FunCoup" id="A0A0G4GJY8">
    <property type="interactions" value="27"/>
</dbReference>
<evidence type="ECO:0000256" key="1">
    <source>
        <dbReference type="ARBA" id="ARBA00006975"/>
    </source>
</evidence>
<dbReference type="CDD" id="cd00320">
    <property type="entry name" value="cpn10"/>
    <property type="match status" value="2"/>
</dbReference>
<keyword evidence="2 6" id="KW-0143">Chaperone</keyword>
<dbReference type="GO" id="GO:0051087">
    <property type="term" value="F:protein-folding chaperone binding"/>
    <property type="evidence" value="ECO:0007669"/>
    <property type="project" value="TreeGrafter"/>
</dbReference>
<dbReference type="FunFam" id="2.30.33.40:FF:000001">
    <property type="entry name" value="10 kDa chaperonin"/>
    <property type="match status" value="2"/>
</dbReference>
<evidence type="ECO:0000256" key="6">
    <source>
        <dbReference type="RuleBase" id="RU003479"/>
    </source>
</evidence>
<dbReference type="InParanoid" id="A0A0G4GJY8"/>
<dbReference type="InterPro" id="IPR011032">
    <property type="entry name" value="GroES-like_sf"/>
</dbReference>
<dbReference type="Proteomes" id="UP000041254">
    <property type="component" value="Unassembled WGS sequence"/>
</dbReference>
<evidence type="ECO:0000256" key="2">
    <source>
        <dbReference type="ARBA" id="ARBA00023186"/>
    </source>
</evidence>
<protein>
    <recommendedName>
        <fullName evidence="4">20 kDa chaperonin, chloroplastic</fullName>
    </recommendedName>
    <alternativeName>
        <fullName evidence="3">Chaperonin 10</fullName>
    </alternativeName>
    <alternativeName>
        <fullName evidence="5">Protein Cpn21</fullName>
    </alternativeName>
</protein>
<dbReference type="EMBL" id="CDMY01000693">
    <property type="protein sequence ID" value="CEM30267.1"/>
    <property type="molecule type" value="Genomic_DNA"/>
</dbReference>
<dbReference type="PANTHER" id="PTHR10772">
    <property type="entry name" value="10 KDA HEAT SHOCK PROTEIN"/>
    <property type="match status" value="1"/>
</dbReference>
<dbReference type="AlphaFoldDB" id="A0A0G4GJY8"/>
<proteinExistence type="inferred from homology"/>
<gene>
    <name evidence="7" type="ORF">Vbra_22789</name>
</gene>
<dbReference type="OMA" id="DIRVNDY"/>
<evidence type="ECO:0000313" key="7">
    <source>
        <dbReference type="EMBL" id="CEM30267.1"/>
    </source>
</evidence>
<dbReference type="PANTHER" id="PTHR10772:SF63">
    <property type="entry name" value="20 KDA CHAPERONIN, CHLOROPLASTIC"/>
    <property type="match status" value="1"/>
</dbReference>
<evidence type="ECO:0000313" key="8">
    <source>
        <dbReference type="Proteomes" id="UP000041254"/>
    </source>
</evidence>
<dbReference type="OrthoDB" id="184876at2759"/>
<evidence type="ECO:0000256" key="3">
    <source>
        <dbReference type="ARBA" id="ARBA00031971"/>
    </source>
</evidence>
<dbReference type="PhylomeDB" id="A0A0G4GJY8"/>
<accession>A0A0G4GJY8</accession>
<dbReference type="GO" id="GO:0051082">
    <property type="term" value="F:unfolded protein binding"/>
    <property type="evidence" value="ECO:0007669"/>
    <property type="project" value="TreeGrafter"/>
</dbReference>
<dbReference type="Pfam" id="PF00166">
    <property type="entry name" value="Cpn10"/>
    <property type="match status" value="2"/>
</dbReference>
<reference evidence="7 8" key="1">
    <citation type="submission" date="2014-11" db="EMBL/GenBank/DDBJ databases">
        <authorList>
            <person name="Zhu J."/>
            <person name="Qi W."/>
            <person name="Song R."/>
        </authorList>
    </citation>
    <scope>NUCLEOTIDE SEQUENCE [LARGE SCALE GENOMIC DNA]</scope>
</reference>
<name>A0A0G4GJY8_VITBC</name>
<dbReference type="GO" id="GO:0046872">
    <property type="term" value="F:metal ion binding"/>
    <property type="evidence" value="ECO:0007669"/>
    <property type="project" value="TreeGrafter"/>
</dbReference>
<dbReference type="SMART" id="SM00883">
    <property type="entry name" value="Cpn10"/>
    <property type="match status" value="2"/>
</dbReference>
<keyword evidence="8" id="KW-1185">Reference proteome</keyword>
<dbReference type="GO" id="GO:0044183">
    <property type="term" value="F:protein folding chaperone"/>
    <property type="evidence" value="ECO:0007669"/>
    <property type="project" value="InterPro"/>
</dbReference>
<dbReference type="VEuPathDB" id="CryptoDB:Vbra_22789"/>
<dbReference type="GO" id="GO:0005524">
    <property type="term" value="F:ATP binding"/>
    <property type="evidence" value="ECO:0007669"/>
    <property type="project" value="InterPro"/>
</dbReference>
<dbReference type="PRINTS" id="PR00297">
    <property type="entry name" value="CHAPERONIN10"/>
</dbReference>
<sequence>MGAALLVAGSILRADARHMRWPDAQMGYLVAPSPFGSCARPSSRPHTRLHAESEYTLNGRPIEGPLRPVGGVLLVRRKEPIEKTEGGLLIPTESQEKQTIGQVVASGPGALHPQTGVRLPTDVTEGDWVLFGQYDGQNIDYNGSDHVLIDSDNIVAKLSGEGAETGRPTPTNIAPLRDCLLVKLLEPETKSAGGVILSPMGTKESEPINGKVISVGEGGYDMNGKRLPIDVTSGDNIRFSEFASEDKNIQFGDDKYVFIKISDVMAKW</sequence>
<dbReference type="InterPro" id="IPR037124">
    <property type="entry name" value="Chaperonin_GroES_sf"/>
</dbReference>
<evidence type="ECO:0000256" key="5">
    <source>
        <dbReference type="ARBA" id="ARBA00079398"/>
    </source>
</evidence>
<comment type="similarity">
    <text evidence="1 6">Belongs to the GroES chaperonin family.</text>
</comment>
<dbReference type="InterPro" id="IPR020818">
    <property type="entry name" value="Chaperonin_GroES"/>
</dbReference>
<dbReference type="GO" id="GO:0005739">
    <property type="term" value="C:mitochondrion"/>
    <property type="evidence" value="ECO:0007669"/>
    <property type="project" value="TreeGrafter"/>
</dbReference>
<dbReference type="STRING" id="1169540.A0A0G4GJY8"/>
<dbReference type="Gene3D" id="2.30.33.40">
    <property type="entry name" value="GroES chaperonin"/>
    <property type="match status" value="2"/>
</dbReference>